<accession>A0A0F9M1T5</accession>
<reference evidence="1" key="1">
    <citation type="journal article" date="2015" name="Nature">
        <title>Complex archaea that bridge the gap between prokaryotes and eukaryotes.</title>
        <authorList>
            <person name="Spang A."/>
            <person name="Saw J.H."/>
            <person name="Jorgensen S.L."/>
            <person name="Zaremba-Niedzwiedzka K."/>
            <person name="Martijn J."/>
            <person name="Lind A.E."/>
            <person name="van Eijk R."/>
            <person name="Schleper C."/>
            <person name="Guy L."/>
            <person name="Ettema T.J."/>
        </authorList>
    </citation>
    <scope>NUCLEOTIDE SEQUENCE</scope>
</reference>
<gene>
    <name evidence="1" type="ORF">LCGC14_1145580</name>
</gene>
<protein>
    <submittedName>
        <fullName evidence="1">Uncharacterized protein</fullName>
    </submittedName>
</protein>
<name>A0A0F9M1T5_9ZZZZ</name>
<sequence>MLNTKRILKFYDILLKLLRFSIKNAKNPDYKEFDLVRNYLQLLKDLELNLQGVFNSPFTYTEIIYENALKIIFKDKLQHYLIYIDSSEKKELIQRFMLLPELADCAIDKEGEEELGIIYRNMKIMINSLSPFLKQINLVCY</sequence>
<organism evidence="1">
    <name type="scientific">marine sediment metagenome</name>
    <dbReference type="NCBI Taxonomy" id="412755"/>
    <lineage>
        <taxon>unclassified sequences</taxon>
        <taxon>metagenomes</taxon>
        <taxon>ecological metagenomes</taxon>
    </lineage>
</organism>
<dbReference type="AlphaFoldDB" id="A0A0F9M1T5"/>
<evidence type="ECO:0000313" key="1">
    <source>
        <dbReference type="EMBL" id="KKM99668.1"/>
    </source>
</evidence>
<comment type="caution">
    <text evidence="1">The sequence shown here is derived from an EMBL/GenBank/DDBJ whole genome shotgun (WGS) entry which is preliminary data.</text>
</comment>
<proteinExistence type="predicted"/>
<dbReference type="EMBL" id="LAZR01005469">
    <property type="protein sequence ID" value="KKM99668.1"/>
    <property type="molecule type" value="Genomic_DNA"/>
</dbReference>